<comment type="caution">
    <text evidence="2">The sequence shown here is derived from an EMBL/GenBank/DDBJ whole genome shotgun (WGS) entry which is preliminary data.</text>
</comment>
<protein>
    <submittedName>
        <fullName evidence="2">Uncharacterized protein</fullName>
    </submittedName>
</protein>
<feature type="transmembrane region" description="Helical" evidence="1">
    <location>
        <begin position="258"/>
        <end position="282"/>
    </location>
</feature>
<feature type="transmembrane region" description="Helical" evidence="1">
    <location>
        <begin position="6"/>
        <end position="27"/>
    </location>
</feature>
<feature type="transmembrane region" description="Helical" evidence="1">
    <location>
        <begin position="34"/>
        <end position="52"/>
    </location>
</feature>
<organism evidence="2 3">
    <name type="scientific">Arthrobacter gyeryongensis</name>
    <dbReference type="NCBI Taxonomy" id="1650592"/>
    <lineage>
        <taxon>Bacteria</taxon>
        <taxon>Bacillati</taxon>
        <taxon>Actinomycetota</taxon>
        <taxon>Actinomycetes</taxon>
        <taxon>Micrococcales</taxon>
        <taxon>Micrococcaceae</taxon>
        <taxon>Arthrobacter</taxon>
    </lineage>
</organism>
<feature type="transmembrane region" description="Helical" evidence="1">
    <location>
        <begin position="351"/>
        <end position="375"/>
    </location>
</feature>
<feature type="transmembrane region" description="Helical" evidence="1">
    <location>
        <begin position="154"/>
        <end position="172"/>
    </location>
</feature>
<feature type="transmembrane region" description="Helical" evidence="1">
    <location>
        <begin position="192"/>
        <end position="209"/>
    </location>
</feature>
<feature type="transmembrane region" description="Helical" evidence="1">
    <location>
        <begin position="91"/>
        <end position="113"/>
    </location>
</feature>
<evidence type="ECO:0000256" key="1">
    <source>
        <dbReference type="SAM" id="Phobius"/>
    </source>
</evidence>
<keyword evidence="3" id="KW-1185">Reference proteome</keyword>
<keyword evidence="1" id="KW-0812">Transmembrane</keyword>
<sequence>MNAVGLALMDFVLIAAAVFGLGIAVVALKRWPGFGLYAVGIITMLAWEFPTLPTLVSVAGFQLKPEDVVSLALVSDLILRPQRFFARTRSYNWLVGITLLCMLSALIGGIFTFGIPTAVNEARTLFWGAILTAWLLNQDWAAEPFQRTFKRWAVLLGLGLVVLFIYHVRTYGFGSADSFVTSTDGVEQTGRPLVSGQAAVLACFGFFMFQGAAPKVRGRTIFLGIIFLIVAVLCQHRSVWAAVGIGVGLILLRLRGVALARVVAVAFYGGSFLVILVLSGALNGMADSLTHSFESMGTFNARVDSWDILVQDSFDRGPWSVLFGEPFGFGSARISGTQVVTFAPHNWYVSVFLRLGLVGLLAFLLMLLIALVPLLRRQDGLVPTIVVIVICAYMWTYSLSWYQVPMLAWAIAFRETPRPERLLIIKKGLEFSPAYGRLSRLARA</sequence>
<evidence type="ECO:0000313" key="2">
    <source>
        <dbReference type="EMBL" id="GAA5193149.1"/>
    </source>
</evidence>
<keyword evidence="1" id="KW-0472">Membrane</keyword>
<proteinExistence type="predicted"/>
<keyword evidence="1" id="KW-1133">Transmembrane helix</keyword>
<gene>
    <name evidence="2" type="ORF">GCM10023346_17100</name>
</gene>
<accession>A0ABP9S9N0</accession>
<dbReference type="RefSeq" id="WP_345448825.1">
    <property type="nucleotide sequence ID" value="NZ_BAABKK010000010.1"/>
</dbReference>
<name>A0ABP9S9N0_9MICC</name>
<reference evidence="3" key="1">
    <citation type="journal article" date="2019" name="Int. J. Syst. Evol. Microbiol.">
        <title>The Global Catalogue of Microorganisms (GCM) 10K type strain sequencing project: providing services to taxonomists for standard genome sequencing and annotation.</title>
        <authorList>
            <consortium name="The Broad Institute Genomics Platform"/>
            <consortium name="The Broad Institute Genome Sequencing Center for Infectious Disease"/>
            <person name="Wu L."/>
            <person name="Ma J."/>
        </authorList>
    </citation>
    <scope>NUCLEOTIDE SEQUENCE [LARGE SCALE GENOMIC DNA]</scope>
    <source>
        <strain evidence="3">JCM 18514</strain>
    </source>
</reference>
<dbReference type="EMBL" id="BAABKK010000010">
    <property type="protein sequence ID" value="GAA5193149.1"/>
    <property type="molecule type" value="Genomic_DNA"/>
</dbReference>
<feature type="transmembrane region" description="Helical" evidence="1">
    <location>
        <begin position="221"/>
        <end position="252"/>
    </location>
</feature>
<dbReference type="Proteomes" id="UP001500200">
    <property type="component" value="Unassembled WGS sequence"/>
</dbReference>
<feature type="transmembrane region" description="Helical" evidence="1">
    <location>
        <begin position="381"/>
        <end position="404"/>
    </location>
</feature>
<evidence type="ECO:0000313" key="3">
    <source>
        <dbReference type="Proteomes" id="UP001500200"/>
    </source>
</evidence>